<dbReference type="Gene3D" id="3.30.450.40">
    <property type="match status" value="1"/>
</dbReference>
<name>A0A2U3D867_SULT2</name>
<dbReference type="Pfam" id="PF00990">
    <property type="entry name" value="GGDEF"/>
    <property type="match status" value="1"/>
</dbReference>
<dbReference type="InterPro" id="IPR043128">
    <property type="entry name" value="Rev_trsase/Diguanyl_cyclase"/>
</dbReference>
<dbReference type="InterPro" id="IPR003018">
    <property type="entry name" value="GAF"/>
</dbReference>
<dbReference type="SUPFAM" id="SSF55073">
    <property type="entry name" value="Nucleotide cyclase"/>
    <property type="match status" value="1"/>
</dbReference>
<dbReference type="RefSeq" id="WP_181362983.1">
    <property type="nucleotide sequence ID" value="NZ_MPDK01000012.1"/>
</dbReference>
<dbReference type="SMART" id="SM00267">
    <property type="entry name" value="GGDEF"/>
    <property type="match status" value="1"/>
</dbReference>
<dbReference type="CDD" id="cd01949">
    <property type="entry name" value="GGDEF"/>
    <property type="match status" value="1"/>
</dbReference>
<dbReference type="GO" id="GO:0005886">
    <property type="term" value="C:plasma membrane"/>
    <property type="evidence" value="ECO:0007669"/>
    <property type="project" value="TreeGrafter"/>
</dbReference>
<gene>
    <name evidence="2" type="ORF">BM613_08320</name>
</gene>
<evidence type="ECO:0000313" key="2">
    <source>
        <dbReference type="EMBL" id="PWI57470.1"/>
    </source>
</evidence>
<protein>
    <recommendedName>
        <fullName evidence="1">GGDEF domain-containing protein</fullName>
    </recommendedName>
</protein>
<dbReference type="SUPFAM" id="SSF55781">
    <property type="entry name" value="GAF domain-like"/>
    <property type="match status" value="1"/>
</dbReference>
<sequence length="328" mass="37566">MTNFSDGFLFEQIARLLFEAETVKEAATATAAKLREILGLHRVIFVDTYTGSPRIIAYAGDEDFTAEWIEDYFLSKKEELHHLLKLTQPLFIHDYIHHEGALKAFVETGSVSVALIPFVGRTKSELGLITMHRNAQTQPWDETIERILVAVAQLIFMGIQRLYYLEEHQRLLYTDELTGVGNRRAFMLDMETHLSAKDPFCLAIFDFDDFKSINDNYGHLAGDFVLQKVSNELQRLLGIEHKVYRLGGDEFAIYYASDQLTEVENVLQRLISQLDLSSLGEMSFRAGFSLGYASAQESNWNLDQLISIADKRMYRQKRMGKLDKEGRS</sequence>
<dbReference type="PROSITE" id="PS50887">
    <property type="entry name" value="GGDEF"/>
    <property type="match status" value="1"/>
</dbReference>
<evidence type="ECO:0000259" key="1">
    <source>
        <dbReference type="PROSITE" id="PS50887"/>
    </source>
</evidence>
<dbReference type="NCBIfam" id="TIGR00254">
    <property type="entry name" value="GGDEF"/>
    <property type="match status" value="1"/>
</dbReference>
<dbReference type="GO" id="GO:0043709">
    <property type="term" value="P:cell adhesion involved in single-species biofilm formation"/>
    <property type="evidence" value="ECO:0007669"/>
    <property type="project" value="TreeGrafter"/>
</dbReference>
<keyword evidence="3" id="KW-1185">Reference proteome</keyword>
<dbReference type="InterPro" id="IPR029016">
    <property type="entry name" value="GAF-like_dom_sf"/>
</dbReference>
<proteinExistence type="predicted"/>
<feature type="domain" description="GGDEF" evidence="1">
    <location>
        <begin position="198"/>
        <end position="328"/>
    </location>
</feature>
<dbReference type="GO" id="GO:1902201">
    <property type="term" value="P:negative regulation of bacterial-type flagellum-dependent cell motility"/>
    <property type="evidence" value="ECO:0007669"/>
    <property type="project" value="TreeGrafter"/>
</dbReference>
<dbReference type="PANTHER" id="PTHR45138:SF6">
    <property type="entry name" value="DIGUANYLATE CYCLASE DGCN"/>
    <property type="match status" value="1"/>
</dbReference>
<dbReference type="GO" id="GO:0052621">
    <property type="term" value="F:diguanylate cyclase activity"/>
    <property type="evidence" value="ECO:0007669"/>
    <property type="project" value="TreeGrafter"/>
</dbReference>
<accession>A0A2U3D867</accession>
<comment type="caution">
    <text evidence="2">The sequence shown here is derived from an EMBL/GenBank/DDBJ whole genome shotgun (WGS) entry which is preliminary data.</text>
</comment>
<organism evidence="2 3">
    <name type="scientific">Sulfoacidibacillus thermotolerans</name>
    <name type="common">Acidibacillus sulfuroxidans</name>
    <dbReference type="NCBI Taxonomy" id="1765684"/>
    <lineage>
        <taxon>Bacteria</taxon>
        <taxon>Bacillati</taxon>
        <taxon>Bacillota</taxon>
        <taxon>Bacilli</taxon>
        <taxon>Bacillales</taxon>
        <taxon>Alicyclobacillaceae</taxon>
        <taxon>Sulfoacidibacillus</taxon>
    </lineage>
</organism>
<reference evidence="2 3" key="1">
    <citation type="submission" date="2016-11" db="EMBL/GenBank/DDBJ databases">
        <title>Comparative genomics of Acidibacillus ferroxidans species.</title>
        <authorList>
            <person name="Oliveira G."/>
            <person name="Nunes G."/>
            <person name="Oliveira R."/>
            <person name="Araujo F."/>
            <person name="Salim A."/>
            <person name="Scholte L."/>
            <person name="Morais D."/>
            <person name="Nancucheo I."/>
            <person name="Johnson D.B."/>
            <person name="Grail B."/>
            <person name="Bittencourt J."/>
            <person name="Valadares R."/>
        </authorList>
    </citation>
    <scope>NUCLEOTIDE SEQUENCE [LARGE SCALE GENOMIC DNA]</scope>
    <source>
        <strain evidence="2 3">Y002</strain>
    </source>
</reference>
<dbReference type="Proteomes" id="UP000245380">
    <property type="component" value="Unassembled WGS sequence"/>
</dbReference>
<dbReference type="InterPro" id="IPR029787">
    <property type="entry name" value="Nucleotide_cyclase"/>
</dbReference>
<dbReference type="EMBL" id="MPDK01000012">
    <property type="protein sequence ID" value="PWI57470.1"/>
    <property type="molecule type" value="Genomic_DNA"/>
</dbReference>
<dbReference type="InterPro" id="IPR050469">
    <property type="entry name" value="Diguanylate_Cyclase"/>
</dbReference>
<evidence type="ECO:0000313" key="3">
    <source>
        <dbReference type="Proteomes" id="UP000245380"/>
    </source>
</evidence>
<dbReference type="Gene3D" id="3.30.70.270">
    <property type="match status" value="1"/>
</dbReference>
<dbReference type="AlphaFoldDB" id="A0A2U3D867"/>
<dbReference type="Pfam" id="PF01590">
    <property type="entry name" value="GAF"/>
    <property type="match status" value="1"/>
</dbReference>
<dbReference type="PANTHER" id="PTHR45138">
    <property type="entry name" value="REGULATORY COMPONENTS OF SENSORY TRANSDUCTION SYSTEM"/>
    <property type="match status" value="1"/>
</dbReference>
<dbReference type="InterPro" id="IPR000160">
    <property type="entry name" value="GGDEF_dom"/>
</dbReference>